<name>A0AAW9JNL3_CARML</name>
<evidence type="ECO:0000259" key="14">
    <source>
        <dbReference type="Pfam" id="PF00745"/>
    </source>
</evidence>
<accession>A0AAW9JNL3</accession>
<dbReference type="InterPro" id="IPR018214">
    <property type="entry name" value="GluRdtase_CS"/>
</dbReference>
<feature type="binding site" evidence="8 11">
    <location>
        <begin position="189"/>
        <end position="194"/>
    </location>
    <ligand>
        <name>NADP(+)</name>
        <dbReference type="ChEBI" id="CHEBI:58349"/>
    </ligand>
</feature>
<dbReference type="Proteomes" id="UP001290462">
    <property type="component" value="Unassembled WGS sequence"/>
</dbReference>
<evidence type="ECO:0000256" key="8">
    <source>
        <dbReference type="HAMAP-Rule" id="MF_00087"/>
    </source>
</evidence>
<dbReference type="SUPFAM" id="SSF69075">
    <property type="entry name" value="Glutamyl tRNA-reductase dimerization domain"/>
    <property type="match status" value="1"/>
</dbReference>
<dbReference type="InterPro" id="IPR036343">
    <property type="entry name" value="GluRdtase_N_sf"/>
</dbReference>
<evidence type="ECO:0000256" key="6">
    <source>
        <dbReference type="ARBA" id="ARBA00023244"/>
    </source>
</evidence>
<dbReference type="InterPro" id="IPR015896">
    <property type="entry name" value="4pyrrol_synth_GluRdtase_dimer"/>
</dbReference>
<evidence type="ECO:0000256" key="11">
    <source>
        <dbReference type="PIRSR" id="PIRSR000445-3"/>
    </source>
</evidence>
<feature type="binding site" evidence="8 10">
    <location>
        <begin position="49"/>
        <end position="52"/>
    </location>
    <ligand>
        <name>substrate</name>
    </ligand>
</feature>
<comment type="subunit">
    <text evidence="8">Homodimer.</text>
</comment>
<comment type="pathway">
    <text evidence="1 8 13">Porphyrin-containing compound metabolism; protoporphyrin-IX biosynthesis; 5-aminolevulinate from L-glutamyl-tRNA(Glu): step 1/2.</text>
</comment>
<keyword evidence="6 8" id="KW-0627">Porphyrin biosynthesis</keyword>
<keyword evidence="5 8" id="KW-0560">Oxidoreductase</keyword>
<comment type="miscellaneous">
    <text evidence="8">During catalysis, the active site Cys acts as a nucleophile attacking the alpha-carbonyl group of tRNA-bound glutamate with the formation of a thioester intermediate between enzyme and glutamate, and the concomitant release of tRNA(Glu). The thioester intermediate is finally reduced by direct hydride transfer from NADPH, to form the product GSA.</text>
</comment>
<evidence type="ECO:0000256" key="10">
    <source>
        <dbReference type="PIRSR" id="PIRSR000445-2"/>
    </source>
</evidence>
<dbReference type="PANTHER" id="PTHR43013:SF1">
    <property type="entry name" value="GLUTAMYL-TRNA REDUCTASE"/>
    <property type="match status" value="1"/>
</dbReference>
<feature type="domain" description="Glutamyl-tRNA reductase N-terminal" evidence="16">
    <location>
        <begin position="7"/>
        <end position="156"/>
    </location>
</feature>
<evidence type="ECO:0000256" key="2">
    <source>
        <dbReference type="ARBA" id="ARBA00005916"/>
    </source>
</evidence>
<feature type="domain" description="Quinate/shikimate 5-dehydrogenase/glutamyl-tRNA reductase" evidence="15">
    <location>
        <begin position="172"/>
        <end position="320"/>
    </location>
</feature>
<dbReference type="SUPFAM" id="SSF51735">
    <property type="entry name" value="NAD(P)-binding Rossmann-fold domains"/>
    <property type="match status" value="1"/>
</dbReference>
<comment type="caution">
    <text evidence="17">The sequence shown here is derived from an EMBL/GenBank/DDBJ whole genome shotgun (WGS) entry which is preliminary data.</text>
</comment>
<dbReference type="InterPro" id="IPR006151">
    <property type="entry name" value="Shikm_DH/Glu-tRNA_Rdtase"/>
</dbReference>
<feature type="domain" description="Tetrapyrrole biosynthesis glutamyl-tRNA reductase dimerisation" evidence="14">
    <location>
        <begin position="342"/>
        <end position="430"/>
    </location>
</feature>
<protein>
    <recommendedName>
        <fullName evidence="3 8">Glutamyl-tRNA reductase</fullName>
        <shortName evidence="8">GluTR</shortName>
        <ecNumber evidence="3 8">1.2.1.70</ecNumber>
    </recommendedName>
</protein>
<dbReference type="RefSeq" id="WP_010052979.1">
    <property type="nucleotide sequence ID" value="NZ_CAJGUR010000002.1"/>
</dbReference>
<dbReference type="InterPro" id="IPR000343">
    <property type="entry name" value="4pyrrol_synth_GluRdtase"/>
</dbReference>
<comment type="function">
    <text evidence="8">Catalyzes the NADPH-dependent reduction of glutamyl-tRNA(Glu) to glutamate 1-semialdehyde (GSA).</text>
</comment>
<evidence type="ECO:0000256" key="7">
    <source>
        <dbReference type="ARBA" id="ARBA00047464"/>
    </source>
</evidence>
<dbReference type="AlphaFoldDB" id="A0AAW9JNL3"/>
<evidence type="ECO:0000259" key="16">
    <source>
        <dbReference type="Pfam" id="PF05201"/>
    </source>
</evidence>
<dbReference type="PROSITE" id="PS00747">
    <property type="entry name" value="GLUTR"/>
    <property type="match status" value="1"/>
</dbReference>
<evidence type="ECO:0000256" key="1">
    <source>
        <dbReference type="ARBA" id="ARBA00005059"/>
    </source>
</evidence>
<evidence type="ECO:0000313" key="18">
    <source>
        <dbReference type="Proteomes" id="UP001290462"/>
    </source>
</evidence>
<dbReference type="CDD" id="cd05213">
    <property type="entry name" value="NAD_bind_Glutamyl_tRNA_reduct"/>
    <property type="match status" value="1"/>
</dbReference>
<dbReference type="Pfam" id="PF01488">
    <property type="entry name" value="Shikimate_DH"/>
    <property type="match status" value="1"/>
</dbReference>
<feature type="active site" description="Nucleophile" evidence="8 9">
    <location>
        <position position="50"/>
    </location>
</feature>
<dbReference type="NCBIfam" id="TIGR01035">
    <property type="entry name" value="hemA"/>
    <property type="match status" value="1"/>
</dbReference>
<dbReference type="InterPro" id="IPR036453">
    <property type="entry name" value="GluRdtase_dimer_dom_sf"/>
</dbReference>
<evidence type="ECO:0000256" key="4">
    <source>
        <dbReference type="ARBA" id="ARBA00022857"/>
    </source>
</evidence>
<dbReference type="FunFam" id="3.30.460.30:FF:000001">
    <property type="entry name" value="Glutamyl-tRNA reductase"/>
    <property type="match status" value="1"/>
</dbReference>
<organism evidence="17 18">
    <name type="scientific">Carnobacterium maltaromaticum</name>
    <name type="common">Carnobacterium piscicola</name>
    <dbReference type="NCBI Taxonomy" id="2751"/>
    <lineage>
        <taxon>Bacteria</taxon>
        <taxon>Bacillati</taxon>
        <taxon>Bacillota</taxon>
        <taxon>Bacilli</taxon>
        <taxon>Lactobacillales</taxon>
        <taxon>Carnobacteriaceae</taxon>
        <taxon>Carnobacterium</taxon>
    </lineage>
</organism>
<feature type="site" description="Important for activity" evidence="8 12">
    <location>
        <position position="99"/>
    </location>
</feature>
<keyword evidence="4 8" id="KW-0521">NADP</keyword>
<dbReference type="InterPro" id="IPR036291">
    <property type="entry name" value="NAD(P)-bd_dom_sf"/>
</dbReference>
<dbReference type="Pfam" id="PF05201">
    <property type="entry name" value="GlutR_N"/>
    <property type="match status" value="1"/>
</dbReference>
<dbReference type="GO" id="GO:0050661">
    <property type="term" value="F:NADP binding"/>
    <property type="evidence" value="ECO:0007669"/>
    <property type="project" value="InterPro"/>
</dbReference>
<evidence type="ECO:0000256" key="13">
    <source>
        <dbReference type="RuleBase" id="RU000584"/>
    </source>
</evidence>
<dbReference type="Pfam" id="PF00745">
    <property type="entry name" value="GlutR_dimer"/>
    <property type="match status" value="1"/>
</dbReference>
<dbReference type="InterPro" id="IPR015895">
    <property type="entry name" value="4pyrrol_synth_GluRdtase_N"/>
</dbReference>
<evidence type="ECO:0000256" key="3">
    <source>
        <dbReference type="ARBA" id="ARBA00012970"/>
    </source>
</evidence>
<dbReference type="HAMAP" id="MF_00087">
    <property type="entry name" value="Glu_tRNA_reductase"/>
    <property type="match status" value="1"/>
</dbReference>
<evidence type="ECO:0000259" key="15">
    <source>
        <dbReference type="Pfam" id="PF01488"/>
    </source>
</evidence>
<comment type="domain">
    <text evidence="8">Possesses an unusual extended V-shaped dimeric structure with each monomer consisting of three distinct domains arranged along a curved 'spinal' alpha-helix. The N-terminal catalytic domain specifically recognizes the glutamate moiety of the substrate. The second domain is the NADPH-binding domain, and the third C-terminal domain is responsible for dimerization.</text>
</comment>
<feature type="binding site" evidence="8 10">
    <location>
        <position position="120"/>
    </location>
    <ligand>
        <name>substrate</name>
    </ligand>
</feature>
<reference evidence="17" key="1">
    <citation type="submission" date="2023-08" db="EMBL/GenBank/DDBJ databases">
        <title>Genomic characterization of piscicolin 126 produced by Carnobacterium maltaromaticum CM22 strain isolated from salmon (Salmo salar).</title>
        <authorList>
            <person name="Gonzalez-Gragera E."/>
            <person name="Garcia-Lopez J.D."/>
            <person name="Teso-Perez C."/>
            <person name="Gimenez-Hernandez I."/>
            <person name="Peralta-Sanchez J.M."/>
            <person name="Valdivia E."/>
            <person name="Montalban-Lopez M."/>
            <person name="Martin-Platero A.M."/>
            <person name="Banos A."/>
            <person name="Martinez-Bueno M."/>
        </authorList>
    </citation>
    <scope>NUCLEOTIDE SEQUENCE</scope>
    <source>
        <strain evidence="17">CM22</strain>
    </source>
</reference>
<feature type="binding site" evidence="8 10">
    <location>
        <position position="109"/>
    </location>
    <ligand>
        <name>substrate</name>
    </ligand>
</feature>
<feature type="binding site" evidence="8 10">
    <location>
        <begin position="114"/>
        <end position="116"/>
    </location>
    <ligand>
        <name>substrate</name>
    </ligand>
</feature>
<dbReference type="GO" id="GO:0008883">
    <property type="term" value="F:glutamyl-tRNA reductase activity"/>
    <property type="evidence" value="ECO:0007669"/>
    <property type="project" value="UniProtKB-UniRule"/>
</dbReference>
<evidence type="ECO:0000256" key="5">
    <source>
        <dbReference type="ARBA" id="ARBA00023002"/>
    </source>
</evidence>
<evidence type="ECO:0000256" key="12">
    <source>
        <dbReference type="PIRSR" id="PIRSR000445-4"/>
    </source>
</evidence>
<comment type="catalytic activity">
    <reaction evidence="7 8 13">
        <text>(S)-4-amino-5-oxopentanoate + tRNA(Glu) + NADP(+) = L-glutamyl-tRNA(Glu) + NADPH + H(+)</text>
        <dbReference type="Rhea" id="RHEA:12344"/>
        <dbReference type="Rhea" id="RHEA-COMP:9663"/>
        <dbReference type="Rhea" id="RHEA-COMP:9680"/>
        <dbReference type="ChEBI" id="CHEBI:15378"/>
        <dbReference type="ChEBI" id="CHEBI:57501"/>
        <dbReference type="ChEBI" id="CHEBI:57783"/>
        <dbReference type="ChEBI" id="CHEBI:58349"/>
        <dbReference type="ChEBI" id="CHEBI:78442"/>
        <dbReference type="ChEBI" id="CHEBI:78520"/>
        <dbReference type="EC" id="1.2.1.70"/>
    </reaction>
</comment>
<dbReference type="PIRSF" id="PIRSF000445">
    <property type="entry name" value="4pyrrol_synth_GluRdtase"/>
    <property type="match status" value="1"/>
</dbReference>
<sequence>MKILLYGVSHQTTPIEIRERYTIKEDDVPKQLTEIKAFNGVSEVVILTTCNRTEYYLYIDQTEFMHGDMLRYIGEYTGYDVSDVISTSYGKSNSDVATHIFKVATGLDSLMVGETQILSQVKFALKNAQEVATAGPILSSLFNKAVSFSKRVHTHTKIDQLSFNPSTAAVELLKLEWENLKEKRILLLGAGKMIRLAAKSLLENGAQHITVVSRNSLKAEAFAHDMNEWVQTNYHPEKLKRYVYSAEYENLPMALAGADGVIVATKASEYIVTTESIIKMQAIRSGSVKELCLIDLAVPRNVDPDLNLVKGIRIFDMDQIAVQIDHFKEEREKIIKGILADIDEAVIKFNRWYQERRAVPYIYQIRKDTMAIREKTIDSLAKKLPDLDAREMKLIDKHMQSVVNQLIKTPIQSMKEFARMNPSKDMNDALELFVRSIGLKQSEEQTEVPIEDLQLLEKEGDL</sequence>
<dbReference type="EC" id="1.2.1.70" evidence="3 8"/>
<dbReference type="SUPFAM" id="SSF69742">
    <property type="entry name" value="Glutamyl tRNA-reductase catalytic, N-terminal domain"/>
    <property type="match status" value="1"/>
</dbReference>
<dbReference type="Gene3D" id="3.30.460.30">
    <property type="entry name" value="Glutamyl-tRNA reductase, N-terminal domain"/>
    <property type="match status" value="1"/>
</dbReference>
<dbReference type="PANTHER" id="PTHR43013">
    <property type="entry name" value="GLUTAMYL-TRNA REDUCTASE"/>
    <property type="match status" value="1"/>
</dbReference>
<dbReference type="GO" id="GO:0019353">
    <property type="term" value="P:protoporphyrinogen IX biosynthetic process from glutamate"/>
    <property type="evidence" value="ECO:0007669"/>
    <property type="project" value="TreeGrafter"/>
</dbReference>
<evidence type="ECO:0000313" key="17">
    <source>
        <dbReference type="EMBL" id="MDZ5758210.1"/>
    </source>
</evidence>
<gene>
    <name evidence="8 17" type="primary">hemA</name>
    <name evidence="17" type="ORF">RAK27_06005</name>
</gene>
<evidence type="ECO:0000256" key="9">
    <source>
        <dbReference type="PIRSR" id="PIRSR000445-1"/>
    </source>
</evidence>
<dbReference type="Gene3D" id="3.40.50.720">
    <property type="entry name" value="NAD(P)-binding Rossmann-like Domain"/>
    <property type="match status" value="1"/>
</dbReference>
<proteinExistence type="inferred from homology"/>
<dbReference type="EMBL" id="JAVBVO010000003">
    <property type="protein sequence ID" value="MDZ5758210.1"/>
    <property type="molecule type" value="Genomic_DNA"/>
</dbReference>
<comment type="similarity">
    <text evidence="2 8 13">Belongs to the glutamyl-tRNA reductase family.</text>
</comment>